<reference evidence="4" key="1">
    <citation type="journal article" date="2015" name="Nature">
        <title>Complex archaea that bridge the gap between prokaryotes and eukaryotes.</title>
        <authorList>
            <person name="Spang A."/>
            <person name="Saw J.H."/>
            <person name="Jorgensen S.L."/>
            <person name="Zaremba-Niedzwiedzka K."/>
            <person name="Martijn J."/>
            <person name="Lind A.E."/>
            <person name="van Eijk R."/>
            <person name="Schleper C."/>
            <person name="Guy L."/>
            <person name="Ettema T.J."/>
        </authorList>
    </citation>
    <scope>NUCLEOTIDE SEQUENCE</scope>
</reference>
<dbReference type="PANTHER" id="PTHR43265">
    <property type="entry name" value="ESTERASE ESTD"/>
    <property type="match status" value="1"/>
</dbReference>
<dbReference type="SUPFAM" id="SSF53474">
    <property type="entry name" value="alpha/beta-Hydrolases"/>
    <property type="match status" value="1"/>
</dbReference>
<protein>
    <recommendedName>
        <fullName evidence="5">Serine aminopeptidase S33 domain-containing protein</fullName>
    </recommendedName>
</protein>
<proteinExistence type="predicted"/>
<dbReference type="Pfam" id="PF12146">
    <property type="entry name" value="Hydrolase_4"/>
    <property type="match status" value="1"/>
</dbReference>
<dbReference type="Pfam" id="PF13026">
    <property type="entry name" value="DUF3887"/>
    <property type="match status" value="1"/>
</dbReference>
<dbReference type="EMBL" id="LAZR01000986">
    <property type="protein sequence ID" value="KKN53141.1"/>
    <property type="molecule type" value="Genomic_DNA"/>
</dbReference>
<dbReference type="GO" id="GO:0052689">
    <property type="term" value="F:carboxylic ester hydrolase activity"/>
    <property type="evidence" value="ECO:0007669"/>
    <property type="project" value="TreeGrafter"/>
</dbReference>
<dbReference type="AlphaFoldDB" id="A0A0F9TVH5"/>
<dbReference type="PANTHER" id="PTHR43265:SF1">
    <property type="entry name" value="ESTERASE ESTD"/>
    <property type="match status" value="1"/>
</dbReference>
<organism evidence="4">
    <name type="scientific">marine sediment metagenome</name>
    <dbReference type="NCBI Taxonomy" id="412755"/>
    <lineage>
        <taxon>unclassified sequences</taxon>
        <taxon>metagenomes</taxon>
        <taxon>ecological metagenomes</taxon>
    </lineage>
</organism>
<evidence type="ECO:0000313" key="4">
    <source>
        <dbReference type="EMBL" id="KKN53141.1"/>
    </source>
</evidence>
<feature type="domain" description="DUF3887" evidence="3">
    <location>
        <begin position="35"/>
        <end position="123"/>
    </location>
</feature>
<evidence type="ECO:0000256" key="1">
    <source>
        <dbReference type="SAM" id="Coils"/>
    </source>
</evidence>
<evidence type="ECO:0008006" key="5">
    <source>
        <dbReference type="Google" id="ProtNLM"/>
    </source>
</evidence>
<dbReference type="InterPro" id="IPR022742">
    <property type="entry name" value="Hydrolase_4"/>
</dbReference>
<sequence>MKIFLCVISLSLLISHITPCHQKKPNTMDELINMAKEFVNQLEKGDYAGSVKNFDVTMTRLVSPEKMKEVWEILIKQVGELIEQIGVRTESLPKYDIVYVTCEFEKTTLDVKVVFNKQKQIAGQFFTQPLAPYRIPDYVDRDSFIEKEVEFGVQGWFLPGTLSIPNGNGPFPALVLVHGSGPNDRDESVGSNKPFRDLAWGLASNNIAVLRYDKRTKVHGKKMIAEKNKTLTVYEETIEDALSAAELLRNSEKISKENIFILGHSLGGTLIPRIAPLDPDASGFIIMAGATRPFEDLYIEQVKYIFMLDGNLSKEEKEKLDEAEKAVEKIKNLKQSDSSQEQEGLLGVNPGYWLDLKGYNPAISAKSVKRPLLILQGGRDYQVTEKDFKNWKESLGQRKNVTFRLYPALNHLFIPGKGPSTPSDYQKAGHVDETVIKDIINWIEKIKE</sequence>
<dbReference type="Gene3D" id="3.10.450.590">
    <property type="match status" value="1"/>
</dbReference>
<dbReference type="InterPro" id="IPR024981">
    <property type="entry name" value="DUF3887"/>
</dbReference>
<name>A0A0F9TVH5_9ZZZZ</name>
<evidence type="ECO:0000259" key="2">
    <source>
        <dbReference type="Pfam" id="PF12146"/>
    </source>
</evidence>
<gene>
    <name evidence="4" type="ORF">LCGC14_0605340</name>
</gene>
<keyword evidence="1" id="KW-0175">Coiled coil</keyword>
<accession>A0A0F9TVH5</accession>
<dbReference type="InterPro" id="IPR053145">
    <property type="entry name" value="AB_hydrolase_Est10"/>
</dbReference>
<dbReference type="InterPro" id="IPR029058">
    <property type="entry name" value="AB_hydrolase_fold"/>
</dbReference>
<feature type="domain" description="Serine aminopeptidase S33" evidence="2">
    <location>
        <begin position="195"/>
        <end position="412"/>
    </location>
</feature>
<dbReference type="Gene3D" id="3.40.50.1820">
    <property type="entry name" value="alpha/beta hydrolase"/>
    <property type="match status" value="1"/>
</dbReference>
<evidence type="ECO:0000259" key="3">
    <source>
        <dbReference type="Pfam" id="PF13026"/>
    </source>
</evidence>
<feature type="coiled-coil region" evidence="1">
    <location>
        <begin position="313"/>
        <end position="343"/>
    </location>
</feature>
<comment type="caution">
    <text evidence="4">The sequence shown here is derived from an EMBL/GenBank/DDBJ whole genome shotgun (WGS) entry which is preliminary data.</text>
</comment>